<keyword evidence="1" id="KW-0472">Membrane</keyword>
<organism evidence="2 3">
    <name type="scientific">Modestobacter italicus (strain DSM 44449 / CECT 9708 / BC 501)</name>
    <dbReference type="NCBI Taxonomy" id="2732864"/>
    <lineage>
        <taxon>Bacteria</taxon>
        <taxon>Bacillati</taxon>
        <taxon>Actinomycetota</taxon>
        <taxon>Actinomycetes</taxon>
        <taxon>Geodermatophilales</taxon>
        <taxon>Geodermatophilaceae</taxon>
        <taxon>Modestobacter</taxon>
    </lineage>
</organism>
<reference evidence="2 3" key="1">
    <citation type="journal article" date="2012" name="J. Bacteriol.">
        <title>Genome Sequence of Radiation-Resistant Modestobacter marinus Strain BC501, a Representative Actinobacterium That Thrives on Calcareous Stone Surfaces.</title>
        <authorList>
            <person name="Normand P."/>
            <person name="Gury J."/>
            <person name="Pujic P."/>
            <person name="Chouaia B."/>
            <person name="Crotti E."/>
            <person name="Brusetti L."/>
            <person name="Daffonchio D."/>
            <person name="Vacherie B."/>
            <person name="Barbe V."/>
            <person name="Medigue C."/>
            <person name="Calteau A."/>
            <person name="Ghodhbane-Gtari F."/>
            <person name="Essoussi I."/>
            <person name="Nouioui I."/>
            <person name="Abbassi-Ghozzi I."/>
            <person name="Gtari M."/>
        </authorList>
    </citation>
    <scope>NUCLEOTIDE SEQUENCE [LARGE SCALE GENOMIC DNA]</scope>
    <source>
        <strain evidence="3">BC 501</strain>
    </source>
</reference>
<keyword evidence="3" id="KW-1185">Reference proteome</keyword>
<protein>
    <recommendedName>
        <fullName evidence="4">Capsular polysaccharide biosynthesis protein</fullName>
    </recommendedName>
</protein>
<dbReference type="STRING" id="477641.MODMU_0453"/>
<dbReference type="eggNOG" id="COG3206">
    <property type="taxonomic scope" value="Bacteria"/>
</dbReference>
<keyword evidence="1" id="KW-1133">Transmembrane helix</keyword>
<evidence type="ECO:0000256" key="1">
    <source>
        <dbReference type="SAM" id="Phobius"/>
    </source>
</evidence>
<dbReference type="AlphaFoldDB" id="I4ER98"/>
<accession>I4ER98</accession>
<feature type="transmembrane region" description="Helical" evidence="1">
    <location>
        <begin position="176"/>
        <end position="195"/>
    </location>
</feature>
<keyword evidence="1" id="KW-0812">Transmembrane</keyword>
<dbReference type="HOGENOM" id="CLU_1164817_0_0_11"/>
<gene>
    <name evidence="2" type="ordered locus">MODMU_0453</name>
</gene>
<name>I4ER98_MODI5</name>
<evidence type="ECO:0000313" key="2">
    <source>
        <dbReference type="EMBL" id="CCH85911.1"/>
    </source>
</evidence>
<dbReference type="Proteomes" id="UP000006461">
    <property type="component" value="Chromosome"/>
</dbReference>
<sequence length="229" mass="23234">MDLMDVARGCLRRWYVLLLVVPLAAGVALHLGQGARATWSASATLVVVPSPELTAARDPAIGEDGPGDTNPFSSAATLALLVSRAVATDTVLTGLPSGASATASWDGLRPSLLLLAATGDDRSSAAEALEATVTAAQRSLSDLQRAQGVTAGAVFLAIPGSDADAPAITTPDRRRMTVVVVGAGGLAAVTIAVALDTALLRRRRERAAAALTDDRLTPALSGATRGGHR</sequence>
<proteinExistence type="predicted"/>
<dbReference type="EMBL" id="FO203431">
    <property type="protein sequence ID" value="CCH85911.1"/>
    <property type="molecule type" value="Genomic_DNA"/>
</dbReference>
<dbReference type="KEGG" id="mmar:MODMU_0453"/>
<dbReference type="OrthoDB" id="5193255at2"/>
<evidence type="ECO:0008006" key="4">
    <source>
        <dbReference type="Google" id="ProtNLM"/>
    </source>
</evidence>
<evidence type="ECO:0000313" key="3">
    <source>
        <dbReference type="Proteomes" id="UP000006461"/>
    </source>
</evidence>